<evidence type="ECO:0000313" key="1">
    <source>
        <dbReference type="EMBL" id="CAK5090981.1"/>
    </source>
</evidence>
<proteinExistence type="predicted"/>
<protein>
    <submittedName>
        <fullName evidence="1">Uncharacterized protein</fullName>
    </submittedName>
</protein>
<gene>
    <name evidence="1" type="ORF">MENTE1834_LOCUS38798</name>
</gene>
<sequence length="139" mass="15249">MSSSPLRASIIVSAIVFTAIGMGLSIAGLLSPSWQVVNLQEYNSVHEHGLWLDCIRHMRDVTGVLLRRYSGTFDIEDDNSPVGEVNRHKFYGWHTATLIMIIIALITGFCSICIGACSCAIPSLTLIFTTTILLTSMIF</sequence>
<comment type="caution">
    <text evidence="1">The sequence shown here is derived from an EMBL/GenBank/DDBJ whole genome shotgun (WGS) entry which is preliminary data.</text>
</comment>
<name>A0ACB1AHI0_MELEN</name>
<keyword evidence="2" id="KW-1185">Reference proteome</keyword>
<evidence type="ECO:0000313" key="2">
    <source>
        <dbReference type="Proteomes" id="UP001497535"/>
    </source>
</evidence>
<organism evidence="1 2">
    <name type="scientific">Meloidogyne enterolobii</name>
    <name type="common">Root-knot nematode worm</name>
    <name type="synonym">Meloidogyne mayaguensis</name>
    <dbReference type="NCBI Taxonomy" id="390850"/>
    <lineage>
        <taxon>Eukaryota</taxon>
        <taxon>Metazoa</taxon>
        <taxon>Ecdysozoa</taxon>
        <taxon>Nematoda</taxon>
        <taxon>Chromadorea</taxon>
        <taxon>Rhabditida</taxon>
        <taxon>Tylenchina</taxon>
        <taxon>Tylenchomorpha</taxon>
        <taxon>Tylenchoidea</taxon>
        <taxon>Meloidogynidae</taxon>
        <taxon>Meloidogyninae</taxon>
        <taxon>Meloidogyne</taxon>
    </lineage>
</organism>
<dbReference type="EMBL" id="CAVMJV010000085">
    <property type="protein sequence ID" value="CAK5090981.1"/>
    <property type="molecule type" value="Genomic_DNA"/>
</dbReference>
<accession>A0ACB1AHI0</accession>
<dbReference type="Proteomes" id="UP001497535">
    <property type="component" value="Unassembled WGS sequence"/>
</dbReference>
<reference evidence="1" key="1">
    <citation type="submission" date="2023-11" db="EMBL/GenBank/DDBJ databases">
        <authorList>
            <person name="Poullet M."/>
        </authorList>
    </citation>
    <scope>NUCLEOTIDE SEQUENCE</scope>
    <source>
        <strain evidence="1">E1834</strain>
    </source>
</reference>